<dbReference type="InterPro" id="IPR001867">
    <property type="entry name" value="OmpR/PhoB-type_DNA-bd"/>
</dbReference>
<dbReference type="AlphaFoldDB" id="A0A0S2SDL3"/>
<organism evidence="4 5">
    <name type="scientific">Aeromonas schubertii</name>
    <dbReference type="NCBI Taxonomy" id="652"/>
    <lineage>
        <taxon>Bacteria</taxon>
        <taxon>Pseudomonadati</taxon>
        <taxon>Pseudomonadota</taxon>
        <taxon>Gammaproteobacteria</taxon>
        <taxon>Aeromonadales</taxon>
        <taxon>Aeromonadaceae</taxon>
        <taxon>Aeromonas</taxon>
    </lineage>
</organism>
<evidence type="ECO:0000313" key="5">
    <source>
        <dbReference type="Proteomes" id="UP000058114"/>
    </source>
</evidence>
<evidence type="ECO:0000259" key="3">
    <source>
        <dbReference type="PROSITE" id="PS51755"/>
    </source>
</evidence>
<dbReference type="CDD" id="cd00383">
    <property type="entry name" value="trans_reg_C"/>
    <property type="match status" value="1"/>
</dbReference>
<dbReference type="RefSeq" id="WP_060586358.1">
    <property type="nucleotide sequence ID" value="NZ_CP013067.1"/>
</dbReference>
<protein>
    <recommendedName>
        <fullName evidence="3">OmpR/PhoB-type domain-containing protein</fullName>
    </recommendedName>
</protein>
<dbReference type="PROSITE" id="PS51755">
    <property type="entry name" value="OMPR_PHOB"/>
    <property type="match status" value="1"/>
</dbReference>
<dbReference type="GO" id="GO:0000160">
    <property type="term" value="P:phosphorelay signal transduction system"/>
    <property type="evidence" value="ECO:0007669"/>
    <property type="project" value="InterPro"/>
</dbReference>
<dbReference type="GO" id="GO:0003677">
    <property type="term" value="F:DNA binding"/>
    <property type="evidence" value="ECO:0007669"/>
    <property type="project" value="UniProtKB-UniRule"/>
</dbReference>
<dbReference type="SMART" id="SM00862">
    <property type="entry name" value="Trans_reg_C"/>
    <property type="match status" value="1"/>
</dbReference>
<evidence type="ECO:0000313" key="4">
    <source>
        <dbReference type="EMBL" id="ALP39761.1"/>
    </source>
</evidence>
<dbReference type="Pfam" id="PF00486">
    <property type="entry name" value="Trans_reg_C"/>
    <property type="match status" value="1"/>
</dbReference>
<feature type="domain" description="OmpR/PhoB-type" evidence="3">
    <location>
        <begin position="1"/>
        <end position="95"/>
    </location>
</feature>
<reference evidence="5" key="1">
    <citation type="submission" date="2015-10" db="EMBL/GenBank/DDBJ databases">
        <title>Complete Genome Sequence of Aeromonas schubertii strain WL1483.</title>
        <authorList>
            <person name="Liu L."/>
        </authorList>
    </citation>
    <scope>NUCLEOTIDE SEQUENCE [LARGE SCALE GENOMIC DNA]</scope>
    <source>
        <strain evidence="5">WL1483</strain>
    </source>
</reference>
<feature type="DNA-binding region" description="OmpR/PhoB-type" evidence="2">
    <location>
        <begin position="1"/>
        <end position="95"/>
    </location>
</feature>
<dbReference type="KEGG" id="asr:WL1483_342"/>
<keyword evidence="1 2" id="KW-0238">DNA-binding</keyword>
<dbReference type="InterPro" id="IPR016032">
    <property type="entry name" value="Sig_transdc_resp-reg_C-effctor"/>
</dbReference>
<dbReference type="PATRIC" id="fig|652.5.peg.2399"/>
<dbReference type="Proteomes" id="UP000058114">
    <property type="component" value="Chromosome"/>
</dbReference>
<dbReference type="GO" id="GO:0006355">
    <property type="term" value="P:regulation of DNA-templated transcription"/>
    <property type="evidence" value="ECO:0007669"/>
    <property type="project" value="InterPro"/>
</dbReference>
<dbReference type="Gene3D" id="1.10.10.10">
    <property type="entry name" value="Winged helix-like DNA-binding domain superfamily/Winged helix DNA-binding domain"/>
    <property type="match status" value="1"/>
</dbReference>
<gene>
    <name evidence="4" type="ORF">WL1483_342</name>
</gene>
<evidence type="ECO:0000256" key="2">
    <source>
        <dbReference type="PROSITE-ProRule" id="PRU01091"/>
    </source>
</evidence>
<dbReference type="EMBL" id="CP013067">
    <property type="protein sequence ID" value="ALP39761.1"/>
    <property type="molecule type" value="Genomic_DNA"/>
</dbReference>
<accession>A0A0S2SDL3</accession>
<dbReference type="InterPro" id="IPR036388">
    <property type="entry name" value="WH-like_DNA-bd_sf"/>
</dbReference>
<dbReference type="SUPFAM" id="SSF46894">
    <property type="entry name" value="C-terminal effector domain of the bipartite response regulators"/>
    <property type="match status" value="1"/>
</dbReference>
<proteinExistence type="predicted"/>
<sequence>MKIHIAPYAIDLISGEITQDDECLTRLGGAETRLLTALVEANGDPVSRQALLEHGWPGKVVGPNSLNVAIANLRRSLPPPLQLITLPKFGYRIEGFVHDGELPLPEQLPPQLRQHVSRLMERVRQLPDQHYADHLAALAGLHEALTIIIEEGEPEDYQRYCDTIAELFNPQPDLSVLARGISQLTLEALEHKLGKH</sequence>
<evidence type="ECO:0000256" key="1">
    <source>
        <dbReference type="ARBA" id="ARBA00023125"/>
    </source>
</evidence>
<name>A0A0S2SDL3_9GAMM</name>
<reference evidence="4 5" key="2">
    <citation type="journal article" date="2016" name="Genome Announc.">
        <title>Complete Genome Sequence of the Highly Virulent Aeromonas schubertii Strain WL1483, Isolated from Diseased Snakehead Fish (Channa argus) in China.</title>
        <authorList>
            <person name="Liu L."/>
            <person name="Li N."/>
            <person name="Zhang D."/>
            <person name="Fu X."/>
            <person name="Shi C."/>
            <person name="Lin Q."/>
            <person name="Hao G."/>
        </authorList>
    </citation>
    <scope>NUCLEOTIDE SEQUENCE [LARGE SCALE GENOMIC DNA]</scope>
    <source>
        <strain evidence="4 5">WL1483</strain>
    </source>
</reference>